<name>A0ABX2KTN5_9PROT</name>
<keyword evidence="2" id="KW-0812">Transmembrane</keyword>
<feature type="region of interest" description="Disordered" evidence="1">
    <location>
        <begin position="136"/>
        <end position="171"/>
    </location>
</feature>
<protein>
    <submittedName>
        <fullName evidence="3">Uncharacterized protein</fullName>
    </submittedName>
</protein>
<reference evidence="3 4" key="1">
    <citation type="submission" date="2019-10" db="EMBL/GenBank/DDBJ databases">
        <title>Genome sequence of Azospirillum formosense CC-Nfb-7.</title>
        <authorList>
            <person name="Ambrosini A."/>
            <person name="Sant'Anna F.H."/>
            <person name="Cassan F.D."/>
            <person name="Souza E.M."/>
            <person name="Passaglia L.M.P."/>
        </authorList>
    </citation>
    <scope>NUCLEOTIDE SEQUENCE [LARGE SCALE GENOMIC DNA]</scope>
    <source>
        <strain evidence="3 4">CC-NFb-7</strain>
    </source>
</reference>
<evidence type="ECO:0000256" key="2">
    <source>
        <dbReference type="SAM" id="Phobius"/>
    </source>
</evidence>
<comment type="caution">
    <text evidence="3">The sequence shown here is derived from an EMBL/GenBank/DDBJ whole genome shotgun (WGS) entry which is preliminary data.</text>
</comment>
<dbReference type="Proteomes" id="UP000639419">
    <property type="component" value="Unassembled WGS sequence"/>
</dbReference>
<accession>A0ABX2KTN5</accession>
<feature type="transmembrane region" description="Helical" evidence="2">
    <location>
        <begin position="20"/>
        <end position="42"/>
    </location>
</feature>
<sequence>MDERLSSFLQYDYTEARTIATTLLTMSGGLLAGGLVFGEKFIELHRQPRQIWRWGMGGLYAFCAAGLAAGAALINNYSNMLGLLHDHQREVVDGVRFAAEVAKHNLSNALLFIMAGVLMFGGLFFLFVAADKGRGTQPLSSTSGPPRTEPVADAALSAEEGSLSCSDPGKA</sequence>
<dbReference type="RefSeq" id="WP_174438023.1">
    <property type="nucleotide sequence ID" value="NZ_BAABCC010000002.1"/>
</dbReference>
<evidence type="ECO:0000256" key="1">
    <source>
        <dbReference type="SAM" id="MobiDB-lite"/>
    </source>
</evidence>
<evidence type="ECO:0000313" key="4">
    <source>
        <dbReference type="Proteomes" id="UP000639419"/>
    </source>
</evidence>
<proteinExistence type="predicted"/>
<gene>
    <name evidence="3" type="ORF">GBZ26_05855</name>
</gene>
<feature type="transmembrane region" description="Helical" evidence="2">
    <location>
        <begin position="109"/>
        <end position="130"/>
    </location>
</feature>
<keyword evidence="2" id="KW-0472">Membrane</keyword>
<feature type="transmembrane region" description="Helical" evidence="2">
    <location>
        <begin position="54"/>
        <end position="74"/>
    </location>
</feature>
<dbReference type="EMBL" id="WHOR01000026">
    <property type="protein sequence ID" value="NUB18742.1"/>
    <property type="molecule type" value="Genomic_DNA"/>
</dbReference>
<keyword evidence="4" id="KW-1185">Reference proteome</keyword>
<evidence type="ECO:0000313" key="3">
    <source>
        <dbReference type="EMBL" id="NUB18742.1"/>
    </source>
</evidence>
<organism evidence="3 4">
    <name type="scientific">Azospirillum formosense</name>
    <dbReference type="NCBI Taxonomy" id="861533"/>
    <lineage>
        <taxon>Bacteria</taxon>
        <taxon>Pseudomonadati</taxon>
        <taxon>Pseudomonadota</taxon>
        <taxon>Alphaproteobacteria</taxon>
        <taxon>Rhodospirillales</taxon>
        <taxon>Azospirillaceae</taxon>
        <taxon>Azospirillum</taxon>
    </lineage>
</organism>
<keyword evidence="2" id="KW-1133">Transmembrane helix</keyword>